<gene>
    <name evidence="2" type="ORF">G5V58_23370</name>
</gene>
<organism evidence="2 3">
    <name type="scientific">Nocardioides anomalus</name>
    <dbReference type="NCBI Taxonomy" id="2712223"/>
    <lineage>
        <taxon>Bacteria</taxon>
        <taxon>Bacillati</taxon>
        <taxon>Actinomycetota</taxon>
        <taxon>Actinomycetes</taxon>
        <taxon>Propionibacteriales</taxon>
        <taxon>Nocardioidaceae</taxon>
        <taxon>Nocardioides</taxon>
    </lineage>
</organism>
<sequence length="152" mass="16318">MVELPPRRILVVASALVALLFSPVLVWTVRHAAAGAPAREVVAGALGSVLLCGVPLWGAVLFARQHVYVGPDAVQVRYGERVVRELRFADLTEVRTTRSGAVESVLLVGSGADGRPRGIKVTRSQVQSLEPLLDALRPELGRRPQLRTTRGG</sequence>
<reference evidence="2 3" key="1">
    <citation type="submission" date="2020-02" db="EMBL/GenBank/DDBJ databases">
        <title>Full genome sequence of Nocardioides sp. R-3366.</title>
        <authorList>
            <person name="Im W.-T."/>
        </authorList>
    </citation>
    <scope>NUCLEOTIDE SEQUENCE [LARGE SCALE GENOMIC DNA]</scope>
    <source>
        <strain evidence="2 3">R-3366</strain>
    </source>
</reference>
<protein>
    <recommendedName>
        <fullName evidence="4">PH domain-containing protein</fullName>
    </recommendedName>
</protein>
<keyword evidence="3" id="KW-1185">Reference proteome</keyword>
<dbReference type="AlphaFoldDB" id="A0A6G6WIZ2"/>
<feature type="transmembrane region" description="Helical" evidence="1">
    <location>
        <begin position="42"/>
        <end position="63"/>
    </location>
</feature>
<name>A0A6G6WIZ2_9ACTN</name>
<dbReference type="Proteomes" id="UP000502996">
    <property type="component" value="Chromosome"/>
</dbReference>
<keyword evidence="1" id="KW-1133">Transmembrane helix</keyword>
<dbReference type="EMBL" id="CP049257">
    <property type="protein sequence ID" value="QIG45298.1"/>
    <property type="molecule type" value="Genomic_DNA"/>
</dbReference>
<accession>A0A6G6WIZ2</accession>
<evidence type="ECO:0000256" key="1">
    <source>
        <dbReference type="SAM" id="Phobius"/>
    </source>
</evidence>
<keyword evidence="1" id="KW-0472">Membrane</keyword>
<dbReference type="RefSeq" id="WP_165237726.1">
    <property type="nucleotide sequence ID" value="NZ_CP049257.1"/>
</dbReference>
<proteinExistence type="predicted"/>
<evidence type="ECO:0008006" key="4">
    <source>
        <dbReference type="Google" id="ProtNLM"/>
    </source>
</evidence>
<keyword evidence="1" id="KW-0812">Transmembrane</keyword>
<evidence type="ECO:0000313" key="2">
    <source>
        <dbReference type="EMBL" id="QIG45298.1"/>
    </source>
</evidence>
<evidence type="ECO:0000313" key="3">
    <source>
        <dbReference type="Proteomes" id="UP000502996"/>
    </source>
</evidence>
<dbReference type="KEGG" id="nano:G5V58_23370"/>